<comment type="caution">
    <text evidence="7">The sequence shown here is derived from an EMBL/GenBank/DDBJ whole genome shotgun (WGS) entry which is preliminary data.</text>
</comment>
<dbReference type="EC" id="3.4.19.12" evidence="2"/>
<comment type="catalytic activity">
    <reaction evidence="1">
        <text>Thiol-dependent hydrolysis of ester, thioester, amide, peptide and isopeptide bonds formed by the C-terminal Gly of ubiquitin (a 76-residue protein attached to proteins as an intracellular targeting signal).</text>
        <dbReference type="EC" id="3.4.19.12"/>
    </reaction>
</comment>
<evidence type="ECO:0000256" key="3">
    <source>
        <dbReference type="ARBA" id="ARBA00022670"/>
    </source>
</evidence>
<keyword evidence="8" id="KW-1185">Reference proteome</keyword>
<keyword evidence="5" id="KW-0378">Hydrolase</keyword>
<dbReference type="AlphaFoldDB" id="A0ABD6EBT1"/>
<name>A0ABD6EBT1_9BILA</name>
<accession>A0ABD6EBT1</accession>
<keyword evidence="6" id="KW-0788">Thiol protease</keyword>
<keyword evidence="3" id="KW-0645">Protease</keyword>
<dbReference type="EMBL" id="JBGFUD010002343">
    <property type="protein sequence ID" value="MFH4977495.1"/>
    <property type="molecule type" value="Genomic_DNA"/>
</dbReference>
<evidence type="ECO:0000256" key="4">
    <source>
        <dbReference type="ARBA" id="ARBA00022786"/>
    </source>
</evidence>
<gene>
    <name evidence="7" type="ORF">AB6A40_004204</name>
</gene>
<evidence type="ECO:0000313" key="8">
    <source>
        <dbReference type="Proteomes" id="UP001608902"/>
    </source>
</evidence>
<dbReference type="Proteomes" id="UP001608902">
    <property type="component" value="Unassembled WGS sequence"/>
</dbReference>
<keyword evidence="4" id="KW-0833">Ubl conjugation pathway</keyword>
<sequence>MLLNASGEELSPISFGGIYLPLECPPSQCQRSPLVLCYDSSHFSPLVTMRHSPANTLQPIIPITDHYKNLLPLHFAIDPGADFTWWRNEDDDEIANRIELSDADRLSLMSEYMDLIKVDIKRSSFRRNTTSPIIIPCGTLNGVKSLTLNCAFDGKQKPSRIFSEVAQQIKKRLFPGKYASSSKERPELVTITDVRQSGVVVAAKLYSTGHEYMDQMVKSYLSSARQRFEQSKNTPVNGPRQRARLSRSFSTSSLTITCINLHCQQTASKSTNFLCKNCFERQKQLMASFGNVEPGHIRSLRPANISTPTRIVRSVKSNTMPSLSNLSLSSAAHNSPACASTPQASPVHKAEAGVHTVAVHNEKYPSETFTTKVSSVAGADGVTHYYISTG</sequence>
<evidence type="ECO:0000256" key="5">
    <source>
        <dbReference type="ARBA" id="ARBA00022801"/>
    </source>
</evidence>
<dbReference type="GO" id="GO:0006508">
    <property type="term" value="P:proteolysis"/>
    <property type="evidence" value="ECO:0007669"/>
    <property type="project" value="UniProtKB-KW"/>
</dbReference>
<protein>
    <recommendedName>
        <fullName evidence="2">ubiquitinyl hydrolase 1</fullName>
        <ecNumber evidence="2">3.4.19.12</ecNumber>
    </recommendedName>
</protein>
<evidence type="ECO:0000256" key="2">
    <source>
        <dbReference type="ARBA" id="ARBA00012759"/>
    </source>
</evidence>
<evidence type="ECO:0000313" key="7">
    <source>
        <dbReference type="EMBL" id="MFH4977495.1"/>
    </source>
</evidence>
<evidence type="ECO:0000256" key="6">
    <source>
        <dbReference type="ARBA" id="ARBA00022807"/>
    </source>
</evidence>
<dbReference type="InterPro" id="IPR051346">
    <property type="entry name" value="OTU_Deubiquitinase"/>
</dbReference>
<dbReference type="PANTHER" id="PTHR13367:SF27">
    <property type="entry name" value="OTU DOMAIN-CONTAINING PROTEIN"/>
    <property type="match status" value="1"/>
</dbReference>
<proteinExistence type="predicted"/>
<evidence type="ECO:0000256" key="1">
    <source>
        <dbReference type="ARBA" id="ARBA00000707"/>
    </source>
</evidence>
<dbReference type="GO" id="GO:0004843">
    <property type="term" value="F:cysteine-type deubiquitinase activity"/>
    <property type="evidence" value="ECO:0007669"/>
    <property type="project" value="UniProtKB-EC"/>
</dbReference>
<reference evidence="7 8" key="1">
    <citation type="submission" date="2024-08" db="EMBL/GenBank/DDBJ databases">
        <title>Gnathostoma spinigerum genome.</title>
        <authorList>
            <person name="Gonzalez-Bertolin B."/>
            <person name="Monzon S."/>
            <person name="Zaballos A."/>
            <person name="Jimenez P."/>
            <person name="Dekumyoy P."/>
            <person name="Varona S."/>
            <person name="Cuesta I."/>
            <person name="Sumanam S."/>
            <person name="Adisakwattana P."/>
            <person name="Gasser R.B."/>
            <person name="Hernandez-Gonzalez A."/>
            <person name="Young N.D."/>
            <person name="Perteguer M.J."/>
        </authorList>
    </citation>
    <scope>NUCLEOTIDE SEQUENCE [LARGE SCALE GENOMIC DNA]</scope>
    <source>
        <strain evidence="7">AL3</strain>
        <tissue evidence="7">Liver</tissue>
    </source>
</reference>
<organism evidence="7 8">
    <name type="scientific">Gnathostoma spinigerum</name>
    <dbReference type="NCBI Taxonomy" id="75299"/>
    <lineage>
        <taxon>Eukaryota</taxon>
        <taxon>Metazoa</taxon>
        <taxon>Ecdysozoa</taxon>
        <taxon>Nematoda</taxon>
        <taxon>Chromadorea</taxon>
        <taxon>Rhabditida</taxon>
        <taxon>Spirurina</taxon>
        <taxon>Gnathostomatomorpha</taxon>
        <taxon>Gnathostomatoidea</taxon>
        <taxon>Gnathostomatidae</taxon>
        <taxon>Gnathostoma</taxon>
    </lineage>
</organism>
<dbReference type="PANTHER" id="PTHR13367">
    <property type="entry name" value="UBIQUITIN THIOESTERASE"/>
    <property type="match status" value="1"/>
</dbReference>